<keyword evidence="4 7" id="KW-0418">Kinase</keyword>
<organism evidence="7 8">
    <name type="scientific">Sphingomonas sabuli</name>
    <dbReference type="NCBI Taxonomy" id="2764186"/>
    <lineage>
        <taxon>Bacteria</taxon>
        <taxon>Pseudomonadati</taxon>
        <taxon>Pseudomonadota</taxon>
        <taxon>Alphaproteobacteria</taxon>
        <taxon>Sphingomonadales</taxon>
        <taxon>Sphingomonadaceae</taxon>
        <taxon>Sphingomonas</taxon>
    </lineage>
</organism>
<dbReference type="Proteomes" id="UP000515861">
    <property type="component" value="Chromosome"/>
</dbReference>
<dbReference type="CDD" id="cd00075">
    <property type="entry name" value="HATPase"/>
    <property type="match status" value="1"/>
</dbReference>
<dbReference type="PANTHER" id="PTHR43711:SF1">
    <property type="entry name" value="HISTIDINE KINASE 1"/>
    <property type="match status" value="1"/>
</dbReference>
<dbReference type="PROSITE" id="PS50109">
    <property type="entry name" value="HIS_KIN"/>
    <property type="match status" value="1"/>
</dbReference>
<name>A0A7G9L2W0_9SPHN</name>
<evidence type="ECO:0000313" key="8">
    <source>
        <dbReference type="Proteomes" id="UP000515861"/>
    </source>
</evidence>
<dbReference type="SMART" id="SM00387">
    <property type="entry name" value="HATPase_c"/>
    <property type="match status" value="1"/>
</dbReference>
<dbReference type="InterPro" id="IPR036890">
    <property type="entry name" value="HATPase_C_sf"/>
</dbReference>
<proteinExistence type="predicted"/>
<evidence type="ECO:0000256" key="5">
    <source>
        <dbReference type="ARBA" id="ARBA00023012"/>
    </source>
</evidence>
<accession>A0A7G9L2W0</accession>
<reference evidence="7 8" key="1">
    <citation type="submission" date="2020-08" db="EMBL/GenBank/DDBJ databases">
        <title>Sphingomonas sp. sand1-3 16S ribosomal RNA gene Genome sequencing and assembly.</title>
        <authorList>
            <person name="Kang M."/>
        </authorList>
    </citation>
    <scope>NUCLEOTIDE SEQUENCE [LARGE SCALE GENOMIC DNA]</scope>
    <source>
        <strain evidence="8">sand1-3</strain>
    </source>
</reference>
<dbReference type="EC" id="2.7.13.3" evidence="2"/>
<dbReference type="EMBL" id="CP060697">
    <property type="protein sequence ID" value="QNM82959.1"/>
    <property type="molecule type" value="Genomic_DNA"/>
</dbReference>
<evidence type="ECO:0000313" key="7">
    <source>
        <dbReference type="EMBL" id="QNM82959.1"/>
    </source>
</evidence>
<keyword evidence="5" id="KW-0902">Two-component regulatory system</keyword>
<evidence type="ECO:0000256" key="4">
    <source>
        <dbReference type="ARBA" id="ARBA00022777"/>
    </source>
</evidence>
<keyword evidence="3" id="KW-0808">Transferase</keyword>
<evidence type="ECO:0000256" key="2">
    <source>
        <dbReference type="ARBA" id="ARBA00012438"/>
    </source>
</evidence>
<dbReference type="PRINTS" id="PR00344">
    <property type="entry name" value="BCTRLSENSOR"/>
</dbReference>
<evidence type="ECO:0000256" key="1">
    <source>
        <dbReference type="ARBA" id="ARBA00000085"/>
    </source>
</evidence>
<dbReference type="KEGG" id="ssau:H8M03_00925"/>
<dbReference type="PANTHER" id="PTHR43711">
    <property type="entry name" value="TWO-COMPONENT HISTIDINE KINASE"/>
    <property type="match status" value="1"/>
</dbReference>
<dbReference type="AlphaFoldDB" id="A0A7G9L2W0"/>
<feature type="domain" description="Histidine kinase" evidence="6">
    <location>
        <begin position="234"/>
        <end position="441"/>
    </location>
</feature>
<dbReference type="SUPFAM" id="SSF55874">
    <property type="entry name" value="ATPase domain of HSP90 chaperone/DNA topoisomerase II/histidine kinase"/>
    <property type="match status" value="1"/>
</dbReference>
<comment type="catalytic activity">
    <reaction evidence="1">
        <text>ATP + protein L-histidine = ADP + protein N-phospho-L-histidine.</text>
        <dbReference type="EC" id="2.7.13.3"/>
    </reaction>
</comment>
<protein>
    <recommendedName>
        <fullName evidence="2">histidine kinase</fullName>
        <ecNumber evidence="2">2.7.13.3</ecNumber>
    </recommendedName>
</protein>
<dbReference type="Gene3D" id="3.30.565.10">
    <property type="entry name" value="Histidine kinase-like ATPase, C-terminal domain"/>
    <property type="match status" value="1"/>
</dbReference>
<dbReference type="GO" id="GO:0004673">
    <property type="term" value="F:protein histidine kinase activity"/>
    <property type="evidence" value="ECO:0007669"/>
    <property type="project" value="UniProtKB-EC"/>
</dbReference>
<dbReference type="Pfam" id="PF02518">
    <property type="entry name" value="HATPase_c"/>
    <property type="match status" value="1"/>
</dbReference>
<evidence type="ECO:0000259" key="6">
    <source>
        <dbReference type="PROSITE" id="PS50109"/>
    </source>
</evidence>
<dbReference type="RefSeq" id="WP_187479914.1">
    <property type="nucleotide sequence ID" value="NZ_CP060697.1"/>
</dbReference>
<keyword evidence="8" id="KW-1185">Reference proteome</keyword>
<dbReference type="GO" id="GO:0000160">
    <property type="term" value="P:phosphorelay signal transduction system"/>
    <property type="evidence" value="ECO:0007669"/>
    <property type="project" value="UniProtKB-KW"/>
</dbReference>
<gene>
    <name evidence="7" type="ORF">H8M03_00925</name>
</gene>
<dbReference type="InterPro" id="IPR004358">
    <property type="entry name" value="Sig_transdc_His_kin-like_C"/>
</dbReference>
<evidence type="ECO:0000256" key="3">
    <source>
        <dbReference type="ARBA" id="ARBA00022679"/>
    </source>
</evidence>
<dbReference type="InterPro" id="IPR003594">
    <property type="entry name" value="HATPase_dom"/>
</dbReference>
<sequence length="441" mass="46349">MASAPSDPPPVLGRVDAAGRLTSADAKLERLQIEAGSRLGAALALPQLANVVRLAQRLQIPVSRRVLAAGRDQDIDMWVRAVPEDGEIALSIDQWTARAAATPRLALIAPDDAETLAAQPLAWSVDEHLRVGTLAPQLADMLDVDTAAPVRSPLTRLVRLVEDDDGAMPLLDALASRTGFTAQRVTIRATGEELFLSGDVALAPDGSFAGFGGSATVPGEATPSVPGRPIIDGAIHSALRSPLDSIVRSAEDMVRQPDTDGPSDYAEYASDIASAARHLLSVIQSLGDQPGRNGGVRIDIGGLVEEAVALLETAARERSVIVGVERVDGLYARGDTRSIVQILVNLVGNALRHSPRATAVTVSFERRGGRVIVHVADKGPGIEYADQQRIFERYEKGSAAGEGSGLGLAISRRLARAMGGDIRLESTPGEGARFSLDLPAV</sequence>
<dbReference type="InterPro" id="IPR050736">
    <property type="entry name" value="Sensor_HK_Regulatory"/>
</dbReference>
<dbReference type="InterPro" id="IPR005467">
    <property type="entry name" value="His_kinase_dom"/>
</dbReference>